<dbReference type="Pfam" id="PF24847">
    <property type="entry name" value="DUF7722"/>
    <property type="match status" value="1"/>
</dbReference>
<reference evidence="2" key="1">
    <citation type="submission" date="2020-07" db="EMBL/GenBank/DDBJ databases">
        <title>Ethylene signaling mediates host invasion by parasitic plants.</title>
        <authorList>
            <person name="Yoshida S."/>
        </authorList>
    </citation>
    <scope>NUCLEOTIDE SEQUENCE</scope>
    <source>
        <strain evidence="2">Okayama</strain>
    </source>
</reference>
<dbReference type="Proteomes" id="UP000653305">
    <property type="component" value="Unassembled WGS sequence"/>
</dbReference>
<evidence type="ECO:0000313" key="3">
    <source>
        <dbReference type="Proteomes" id="UP000653305"/>
    </source>
</evidence>
<accession>A0A830BAP1</accession>
<gene>
    <name evidence="2" type="ORF">PHJA_000250800</name>
</gene>
<proteinExistence type="predicted"/>
<dbReference type="PANTHER" id="PTHR33513">
    <property type="entry name" value="OS06G0523300 PROTEIN"/>
    <property type="match status" value="1"/>
</dbReference>
<comment type="caution">
    <text evidence="2">The sequence shown here is derived from an EMBL/GenBank/DDBJ whole genome shotgun (WGS) entry which is preliminary data.</text>
</comment>
<sequence>MPVHYPRYTMEDYKSMPEWKLDCLLEEYGLPVFGTADQKREFAVGAFVWRF</sequence>
<keyword evidence="3" id="KW-1185">Reference proteome</keyword>
<organism evidence="2 3">
    <name type="scientific">Phtheirospermum japonicum</name>
    <dbReference type="NCBI Taxonomy" id="374723"/>
    <lineage>
        <taxon>Eukaryota</taxon>
        <taxon>Viridiplantae</taxon>
        <taxon>Streptophyta</taxon>
        <taxon>Embryophyta</taxon>
        <taxon>Tracheophyta</taxon>
        <taxon>Spermatophyta</taxon>
        <taxon>Magnoliopsida</taxon>
        <taxon>eudicotyledons</taxon>
        <taxon>Gunneridae</taxon>
        <taxon>Pentapetalae</taxon>
        <taxon>asterids</taxon>
        <taxon>lamiids</taxon>
        <taxon>Lamiales</taxon>
        <taxon>Orobanchaceae</taxon>
        <taxon>Orobanchaceae incertae sedis</taxon>
        <taxon>Phtheirospermum</taxon>
    </lineage>
</organism>
<feature type="domain" description="DUF7722" evidence="1">
    <location>
        <begin position="5"/>
        <end position="49"/>
    </location>
</feature>
<protein>
    <recommendedName>
        <fullName evidence="1">DUF7722 domain-containing protein</fullName>
    </recommendedName>
</protein>
<dbReference type="EMBL" id="BMAC01000026">
    <property type="protein sequence ID" value="GFP81075.1"/>
    <property type="molecule type" value="Genomic_DNA"/>
</dbReference>
<evidence type="ECO:0000259" key="1">
    <source>
        <dbReference type="Pfam" id="PF24847"/>
    </source>
</evidence>
<dbReference type="InterPro" id="IPR056139">
    <property type="entry name" value="DUF7722"/>
</dbReference>
<dbReference type="PANTHER" id="PTHR33513:SF4">
    <property type="entry name" value="GB|AAF04428.1"/>
    <property type="match status" value="1"/>
</dbReference>
<name>A0A830BAP1_9LAMI</name>
<dbReference type="AlphaFoldDB" id="A0A830BAP1"/>
<evidence type="ECO:0000313" key="2">
    <source>
        <dbReference type="EMBL" id="GFP81075.1"/>
    </source>
</evidence>
<dbReference type="OrthoDB" id="1932905at2759"/>